<name>A0A8H5ED44_FUSOX</name>
<dbReference type="EMBL" id="JAAFOW010002730">
    <property type="protein sequence ID" value="KAF5256279.1"/>
    <property type="molecule type" value="Genomic_DNA"/>
</dbReference>
<feature type="region of interest" description="Disordered" evidence="1">
    <location>
        <begin position="1"/>
        <end position="90"/>
    </location>
</feature>
<organism evidence="2 3">
    <name type="scientific">Fusarium oxysporum</name>
    <name type="common">Fusarium vascular wilt</name>
    <dbReference type="NCBI Taxonomy" id="5507"/>
    <lineage>
        <taxon>Eukaryota</taxon>
        <taxon>Fungi</taxon>
        <taxon>Dikarya</taxon>
        <taxon>Ascomycota</taxon>
        <taxon>Pezizomycotina</taxon>
        <taxon>Sordariomycetes</taxon>
        <taxon>Hypocreomycetidae</taxon>
        <taxon>Hypocreales</taxon>
        <taxon>Nectriaceae</taxon>
        <taxon>Fusarium</taxon>
        <taxon>Fusarium oxysporum species complex</taxon>
    </lineage>
</organism>
<evidence type="ECO:0000256" key="1">
    <source>
        <dbReference type="SAM" id="MobiDB-lite"/>
    </source>
</evidence>
<reference evidence="2" key="1">
    <citation type="submission" date="2020-02" db="EMBL/GenBank/DDBJ databases">
        <title>Identification and distribution of gene clusters putatively required for synthesis of sphingolipid metabolism inhibitors in phylogenetically diverse species of the filamentous fungus Fusarium.</title>
        <authorList>
            <person name="Kim H.-S."/>
            <person name="Busman M."/>
            <person name="Brown D.W."/>
            <person name="Divon H."/>
            <person name="Uhlig S."/>
            <person name="Proctor R.H."/>
        </authorList>
    </citation>
    <scope>NUCLEOTIDE SEQUENCE [LARGE SCALE GENOMIC DNA]</scope>
    <source>
        <strain evidence="2">NRRL 39464</strain>
    </source>
</reference>
<evidence type="ECO:0000313" key="2">
    <source>
        <dbReference type="EMBL" id="KAF5256279.1"/>
    </source>
</evidence>
<proteinExistence type="predicted"/>
<comment type="caution">
    <text evidence="2">The sequence shown here is derived from an EMBL/GenBank/DDBJ whole genome shotgun (WGS) entry which is preliminary data.</text>
</comment>
<gene>
    <name evidence="2" type="ORF">FOXYS1_13251</name>
</gene>
<dbReference type="AlphaFoldDB" id="A0A8H5ED44"/>
<protein>
    <submittedName>
        <fullName evidence="2">Uncharacterized protein</fullName>
    </submittedName>
</protein>
<sequence>MRLSPPGRNTFPSLPTGNGMEAELPLRLGTGCDYSVSGDDSTAPAHHASLGARPETDPETSDQEPGHGMRVAAAKRNGPAGNEGLAPQTVRQTMFEEMRCFTIGQQELVQELRIESQEVDQADRRNSDRCKSK</sequence>
<evidence type="ECO:0000313" key="3">
    <source>
        <dbReference type="Proteomes" id="UP000558688"/>
    </source>
</evidence>
<accession>A0A8H5ED44</accession>
<dbReference type="Proteomes" id="UP000558688">
    <property type="component" value="Unassembled WGS sequence"/>
</dbReference>